<proteinExistence type="predicted"/>
<keyword evidence="3" id="KW-1185">Reference proteome</keyword>
<dbReference type="InterPro" id="IPR005079">
    <property type="entry name" value="Peptidase_C45_hydrolase"/>
</dbReference>
<dbReference type="EMBL" id="LZFO01000042">
    <property type="protein sequence ID" value="OFI01513.1"/>
    <property type="molecule type" value="Genomic_DNA"/>
</dbReference>
<dbReference type="NCBIfam" id="NF040521">
    <property type="entry name" value="C45_proenzyme"/>
    <property type="match status" value="1"/>
</dbReference>
<dbReference type="RefSeq" id="WP_070111142.1">
    <property type="nucleotide sequence ID" value="NZ_LZFO01000042.1"/>
</dbReference>
<sequence length="340" mass="39240">MNNNLQFIELNGSPYERGKKSGIFFKNILHKTMKNYEKYIKNESIYNQMKLVEKSVKKIFPNYLEEIYGRADGSGINKDLYFISMCAELINEGVGCTSIAYKKPNGNFILSHNEDDAYEPGASCITKCVTEKSWFAGFDYCRMAFGNAFSWNSYGIVKTINFCTPININPNGIPRYFIQRHISEACSIEDFINRCNIPNRASGFHAIALDINKNIAISVEVTDKNINIIEIDDYYIHTNHYIHKNICNGKLYTNSESTSLYRYNKTKELMNKLIKNNTVNKHNINKILNYRGHYYQDSILAIKGEPNFTCANFTIDTETKNNLYIKSFTTNENLVIDYNH</sequence>
<organism evidence="2 3">
    <name type="scientific">Clostridium acetireducens DSM 10703</name>
    <dbReference type="NCBI Taxonomy" id="1121290"/>
    <lineage>
        <taxon>Bacteria</taxon>
        <taxon>Bacillati</taxon>
        <taxon>Bacillota</taxon>
        <taxon>Clostridia</taxon>
        <taxon>Eubacteriales</taxon>
        <taxon>Clostridiaceae</taxon>
        <taxon>Clostridium</taxon>
    </lineage>
</organism>
<comment type="caution">
    <text evidence="2">The sequence shown here is derived from an EMBL/GenBank/DDBJ whole genome shotgun (WGS) entry which is preliminary data.</text>
</comment>
<dbReference type="Pfam" id="PF03417">
    <property type="entry name" value="AAT"/>
    <property type="match status" value="1"/>
</dbReference>
<name>A0A1E8EWZ0_9CLOT</name>
<dbReference type="InterPro" id="IPR047801">
    <property type="entry name" value="Peptidase_C45"/>
</dbReference>
<gene>
    <name evidence="2" type="ORF">CLOACE_21010</name>
</gene>
<dbReference type="AlphaFoldDB" id="A0A1E8EWZ0"/>
<dbReference type="Gene3D" id="3.60.60.10">
    <property type="entry name" value="Penicillin V Acylase, Chain A"/>
    <property type="match status" value="1"/>
</dbReference>
<accession>A0A1E8EWZ0</accession>
<evidence type="ECO:0000259" key="1">
    <source>
        <dbReference type="Pfam" id="PF03417"/>
    </source>
</evidence>
<evidence type="ECO:0000313" key="2">
    <source>
        <dbReference type="EMBL" id="OFI01513.1"/>
    </source>
</evidence>
<dbReference type="GO" id="GO:0016740">
    <property type="term" value="F:transferase activity"/>
    <property type="evidence" value="ECO:0007669"/>
    <property type="project" value="UniProtKB-KW"/>
</dbReference>
<dbReference type="PANTHER" id="PTHR34180:SF1">
    <property type="entry name" value="BETA-ALANYL-DOPAMINE_CARCININE HYDROLASE"/>
    <property type="match status" value="1"/>
</dbReference>
<dbReference type="OrthoDB" id="1884489at2"/>
<feature type="domain" description="Peptidase C45 hydrolase" evidence="1">
    <location>
        <begin position="103"/>
        <end position="317"/>
    </location>
</feature>
<evidence type="ECO:0000313" key="3">
    <source>
        <dbReference type="Proteomes" id="UP000175744"/>
    </source>
</evidence>
<reference evidence="2 3" key="1">
    <citation type="submission" date="2016-06" db="EMBL/GenBank/DDBJ databases">
        <title>Genome sequence of Clostridium acetireducens DSM 10703.</title>
        <authorList>
            <person name="Poehlein A."/>
            <person name="Fluechter S."/>
            <person name="Duerre P."/>
            <person name="Daniel R."/>
        </authorList>
    </citation>
    <scope>NUCLEOTIDE SEQUENCE [LARGE SCALE GENOMIC DNA]</scope>
    <source>
        <strain evidence="2 3">DSM 10703</strain>
    </source>
</reference>
<dbReference type="PATRIC" id="fig|1121290.3.peg.2111"/>
<protein>
    <submittedName>
        <fullName evidence="2">Acyl-coenzyme A:6-aminopenicillanic acid acyl-transferase</fullName>
    </submittedName>
</protein>
<dbReference type="PANTHER" id="PTHR34180">
    <property type="entry name" value="PEPTIDASE C45"/>
    <property type="match status" value="1"/>
</dbReference>
<keyword evidence="2" id="KW-0808">Transferase</keyword>
<dbReference type="Proteomes" id="UP000175744">
    <property type="component" value="Unassembled WGS sequence"/>
</dbReference>
<dbReference type="InterPro" id="IPR047794">
    <property type="entry name" value="C45_proenzyme-like"/>
</dbReference>
<dbReference type="STRING" id="1121290.CLAOCE_21010"/>